<dbReference type="Proteomes" id="UP000790347">
    <property type="component" value="Unassembled WGS sequence"/>
</dbReference>
<evidence type="ECO:0000313" key="1">
    <source>
        <dbReference type="EMBL" id="KAH9511101.1"/>
    </source>
</evidence>
<accession>A0A922L2P4</accession>
<dbReference type="EMBL" id="ASGP02000004">
    <property type="protein sequence ID" value="KAH9511101.1"/>
    <property type="molecule type" value="Genomic_DNA"/>
</dbReference>
<proteinExistence type="predicted"/>
<organism evidence="1 2">
    <name type="scientific">Dermatophagoides farinae</name>
    <name type="common">American house dust mite</name>
    <dbReference type="NCBI Taxonomy" id="6954"/>
    <lineage>
        <taxon>Eukaryota</taxon>
        <taxon>Metazoa</taxon>
        <taxon>Ecdysozoa</taxon>
        <taxon>Arthropoda</taxon>
        <taxon>Chelicerata</taxon>
        <taxon>Arachnida</taxon>
        <taxon>Acari</taxon>
        <taxon>Acariformes</taxon>
        <taxon>Sarcoptiformes</taxon>
        <taxon>Astigmata</taxon>
        <taxon>Psoroptidia</taxon>
        <taxon>Analgoidea</taxon>
        <taxon>Pyroglyphidae</taxon>
        <taxon>Dermatophagoidinae</taxon>
        <taxon>Dermatophagoides</taxon>
    </lineage>
</organism>
<gene>
    <name evidence="1" type="ORF">DERF_009572</name>
</gene>
<dbReference type="AlphaFoldDB" id="A0A922L2P4"/>
<name>A0A922L2P4_DERFA</name>
<keyword evidence="2" id="KW-1185">Reference proteome</keyword>
<comment type="caution">
    <text evidence="1">The sequence shown here is derived from an EMBL/GenBank/DDBJ whole genome shotgun (WGS) entry which is preliminary data.</text>
</comment>
<protein>
    <submittedName>
        <fullName evidence="1">Uncharacterized protein</fullName>
    </submittedName>
</protein>
<reference evidence="1" key="2">
    <citation type="journal article" date="2022" name="Res Sq">
        <title>Comparative Genomics Reveals Insights into the Divergent Evolution of Astigmatic Mites and Household Pest Adaptations.</title>
        <authorList>
            <person name="Xiong Q."/>
            <person name="Wan A.T.-Y."/>
            <person name="Liu X.-Y."/>
            <person name="Fung C.S.-H."/>
            <person name="Xiao X."/>
            <person name="Malainual N."/>
            <person name="Hou J."/>
            <person name="Wang L."/>
            <person name="Wang M."/>
            <person name="Yang K."/>
            <person name="Cui Y."/>
            <person name="Leung E."/>
            <person name="Nong W."/>
            <person name="Shin S.-K."/>
            <person name="Au S."/>
            <person name="Jeong K.Y."/>
            <person name="Chew F.T."/>
            <person name="Hui J."/>
            <person name="Leung T.F."/>
            <person name="Tungtrongchitr A."/>
            <person name="Zhong N."/>
            <person name="Liu Z."/>
            <person name="Tsui S."/>
        </authorList>
    </citation>
    <scope>NUCLEOTIDE SEQUENCE</scope>
    <source>
        <strain evidence="1">Derf</strain>
        <tissue evidence="1">Whole organism</tissue>
    </source>
</reference>
<evidence type="ECO:0000313" key="2">
    <source>
        <dbReference type="Proteomes" id="UP000790347"/>
    </source>
</evidence>
<sequence>MSGICLYPSFFSFNCSPCDCGQIFSILKSDDGGVKYHCVFHDNNQVSKVQIFEANEQNVAISLLEI</sequence>
<reference evidence="1" key="1">
    <citation type="submission" date="2013-05" db="EMBL/GenBank/DDBJ databases">
        <authorList>
            <person name="Yim A.K.Y."/>
            <person name="Chan T.F."/>
            <person name="Ji K.M."/>
            <person name="Liu X.Y."/>
            <person name="Zhou J.W."/>
            <person name="Li R.Q."/>
            <person name="Yang K.Y."/>
            <person name="Li J."/>
            <person name="Li M."/>
            <person name="Law P.T.W."/>
            <person name="Wu Y.L."/>
            <person name="Cai Z.L."/>
            <person name="Qin H."/>
            <person name="Bao Y."/>
            <person name="Leung R.K.K."/>
            <person name="Ng P.K.S."/>
            <person name="Zou J."/>
            <person name="Zhong X.J."/>
            <person name="Ran P.X."/>
            <person name="Zhong N.S."/>
            <person name="Liu Z.G."/>
            <person name="Tsui S.K.W."/>
        </authorList>
    </citation>
    <scope>NUCLEOTIDE SEQUENCE</scope>
    <source>
        <strain evidence="1">Derf</strain>
        <tissue evidence="1">Whole organism</tissue>
    </source>
</reference>